<keyword evidence="4" id="KW-0812">Transmembrane</keyword>
<comment type="similarity">
    <text evidence="1">Belongs to the glycosyltransferase 2 family.</text>
</comment>
<accession>A0A7J9SD78</accession>
<reference evidence="6 7" key="1">
    <citation type="submission" date="2020-08" db="EMBL/GenBank/DDBJ databases">
        <authorList>
            <person name="Seo M.-J."/>
        </authorList>
    </citation>
    <scope>NUCLEOTIDE SEQUENCE [LARGE SCALE GENOMIC DNA]</scope>
    <source>
        <strain evidence="6 7">MBLA0160</strain>
    </source>
</reference>
<protein>
    <submittedName>
        <fullName evidence="6">Glycosyltransferase family 2 protein</fullName>
    </submittedName>
</protein>
<evidence type="ECO:0000259" key="5">
    <source>
        <dbReference type="Pfam" id="PF00535"/>
    </source>
</evidence>
<dbReference type="PANTHER" id="PTHR43179:SF12">
    <property type="entry name" value="GALACTOFURANOSYLTRANSFERASE GLFT2"/>
    <property type="match status" value="1"/>
</dbReference>
<dbReference type="RefSeq" id="WP_185191108.1">
    <property type="nucleotide sequence ID" value="NZ_JACKXD010000001.1"/>
</dbReference>
<dbReference type="Gene3D" id="3.90.550.10">
    <property type="entry name" value="Spore Coat Polysaccharide Biosynthesis Protein SpsA, Chain A"/>
    <property type="match status" value="1"/>
</dbReference>
<dbReference type="Pfam" id="PF00535">
    <property type="entry name" value="Glycos_transf_2"/>
    <property type="match status" value="1"/>
</dbReference>
<gene>
    <name evidence="6" type="ORF">H5V44_00075</name>
</gene>
<keyword evidence="2" id="KW-0328">Glycosyltransferase</keyword>
<feature type="domain" description="Glycosyltransferase 2-like" evidence="5">
    <location>
        <begin position="11"/>
        <end position="151"/>
    </location>
</feature>
<feature type="transmembrane region" description="Helical" evidence="4">
    <location>
        <begin position="297"/>
        <end position="316"/>
    </location>
</feature>
<dbReference type="AlphaFoldDB" id="A0A7J9SD78"/>
<dbReference type="CDD" id="cd04186">
    <property type="entry name" value="GT_2_like_c"/>
    <property type="match status" value="1"/>
</dbReference>
<name>A0A7J9SD78_9EURY</name>
<proteinExistence type="inferred from homology"/>
<dbReference type="PANTHER" id="PTHR43179">
    <property type="entry name" value="RHAMNOSYLTRANSFERASE WBBL"/>
    <property type="match status" value="1"/>
</dbReference>
<evidence type="ECO:0000256" key="4">
    <source>
        <dbReference type="SAM" id="Phobius"/>
    </source>
</evidence>
<organism evidence="6 7">
    <name type="scientific">Halobellus ruber</name>
    <dbReference type="NCBI Taxonomy" id="2761102"/>
    <lineage>
        <taxon>Archaea</taxon>
        <taxon>Methanobacteriati</taxon>
        <taxon>Methanobacteriota</taxon>
        <taxon>Stenosarchaea group</taxon>
        <taxon>Halobacteria</taxon>
        <taxon>Halobacteriales</taxon>
        <taxon>Haloferacaceae</taxon>
        <taxon>Halobellus</taxon>
    </lineage>
</organism>
<evidence type="ECO:0000313" key="6">
    <source>
        <dbReference type="EMBL" id="MBB6644718.1"/>
    </source>
</evidence>
<evidence type="ECO:0000256" key="2">
    <source>
        <dbReference type="ARBA" id="ARBA00022676"/>
    </source>
</evidence>
<keyword evidence="4" id="KW-0472">Membrane</keyword>
<evidence type="ECO:0000256" key="1">
    <source>
        <dbReference type="ARBA" id="ARBA00006739"/>
    </source>
</evidence>
<dbReference type="GO" id="GO:0016757">
    <property type="term" value="F:glycosyltransferase activity"/>
    <property type="evidence" value="ECO:0007669"/>
    <property type="project" value="UniProtKB-KW"/>
</dbReference>
<comment type="caution">
    <text evidence="6">The sequence shown here is derived from an EMBL/GenBank/DDBJ whole genome shotgun (WGS) entry which is preliminary data.</text>
</comment>
<keyword evidence="4" id="KW-1133">Transmembrane helix</keyword>
<keyword evidence="3 6" id="KW-0808">Transferase</keyword>
<dbReference type="InterPro" id="IPR029044">
    <property type="entry name" value="Nucleotide-diphossugar_trans"/>
</dbReference>
<sequence>MDDDPYVVISVVNWNGREILSECLASLFGTTDYDNFDVIVVDNGSKDGSVKMVRDQFPGVKVVENETNKGFSTANNQSFKLALERGAEYLLLLNNDTVITDPMWLRAMVGVAESDPDVGIVGCTVREPDGSIHYAGRHFPLSKHLFGDLTERYAYNRYQRNYSPEGYEYVDDVTGAVYLIDAAVIESVGGLDEAYSPAYGEESDYSCRAWDAGFRVAYTDAVEVQHSRNESSARLDPIYLDYVQVRNKTRLVATNYPLSWVVSAVPGLLRIVAGFFLQAEDGIRLREEFVEQPARSARYAIAYVLYFLFHAVNIALKRRSRADVATLLK</sequence>
<evidence type="ECO:0000256" key="3">
    <source>
        <dbReference type="ARBA" id="ARBA00022679"/>
    </source>
</evidence>
<keyword evidence="7" id="KW-1185">Reference proteome</keyword>
<feature type="transmembrane region" description="Helical" evidence="4">
    <location>
        <begin position="256"/>
        <end position="277"/>
    </location>
</feature>
<dbReference type="EMBL" id="JACKXD010000001">
    <property type="protein sequence ID" value="MBB6644718.1"/>
    <property type="molecule type" value="Genomic_DNA"/>
</dbReference>
<dbReference type="SUPFAM" id="SSF53448">
    <property type="entry name" value="Nucleotide-diphospho-sugar transferases"/>
    <property type="match status" value="1"/>
</dbReference>
<dbReference type="Proteomes" id="UP000546257">
    <property type="component" value="Unassembled WGS sequence"/>
</dbReference>
<evidence type="ECO:0000313" key="7">
    <source>
        <dbReference type="Proteomes" id="UP000546257"/>
    </source>
</evidence>
<dbReference type="InterPro" id="IPR001173">
    <property type="entry name" value="Glyco_trans_2-like"/>
</dbReference>